<evidence type="ECO:0000256" key="1">
    <source>
        <dbReference type="SAM" id="Phobius"/>
    </source>
</evidence>
<gene>
    <name evidence="2" type="ORF">DFR42_103153</name>
</gene>
<dbReference type="Pfam" id="PF07332">
    <property type="entry name" value="Phage_holin_3_6"/>
    <property type="match status" value="1"/>
</dbReference>
<dbReference type="AlphaFoldDB" id="A0A318J764"/>
<keyword evidence="1" id="KW-0472">Membrane</keyword>
<keyword evidence="3" id="KW-1185">Reference proteome</keyword>
<evidence type="ECO:0000313" key="3">
    <source>
        <dbReference type="Proteomes" id="UP000247792"/>
    </source>
</evidence>
<comment type="caution">
    <text evidence="2">The sequence shown here is derived from an EMBL/GenBank/DDBJ whole genome shotgun (WGS) entry which is preliminary data.</text>
</comment>
<keyword evidence="1" id="KW-1133">Transmembrane helix</keyword>
<feature type="transmembrane region" description="Helical" evidence="1">
    <location>
        <begin position="40"/>
        <end position="66"/>
    </location>
</feature>
<dbReference type="Proteomes" id="UP000247792">
    <property type="component" value="Unassembled WGS sequence"/>
</dbReference>
<accession>A0A318J764</accession>
<keyword evidence="1" id="KW-0812">Transmembrane</keyword>
<dbReference type="RefSeq" id="WP_110255160.1">
    <property type="nucleotide sequence ID" value="NZ_QJKB01000003.1"/>
</dbReference>
<evidence type="ECO:0000313" key="2">
    <source>
        <dbReference type="EMBL" id="PXX43885.1"/>
    </source>
</evidence>
<proteinExistence type="predicted"/>
<dbReference type="EMBL" id="QJKB01000003">
    <property type="protein sequence ID" value="PXX43885.1"/>
    <property type="molecule type" value="Genomic_DNA"/>
</dbReference>
<sequence length="128" mass="14157">MAISDSLRQVASTLSNLVHTRLELAAVELEEELAHFSSSLLWSLAALFFAGIAVLLAVLTVVAAFWDTYRYTVLLSLLALFSFLSLGIFMWLRSKFSKKSSFLSHSLAELKKDAASLRGVDTSKKEQV</sequence>
<organism evidence="2 3">
    <name type="scientific">Undibacterium pigrum</name>
    <dbReference type="NCBI Taxonomy" id="401470"/>
    <lineage>
        <taxon>Bacteria</taxon>
        <taxon>Pseudomonadati</taxon>
        <taxon>Pseudomonadota</taxon>
        <taxon>Betaproteobacteria</taxon>
        <taxon>Burkholderiales</taxon>
        <taxon>Oxalobacteraceae</taxon>
        <taxon>Undibacterium</taxon>
    </lineage>
</organism>
<reference evidence="2 3" key="1">
    <citation type="submission" date="2018-05" db="EMBL/GenBank/DDBJ databases">
        <title>Genomic Encyclopedia of Type Strains, Phase IV (KMG-IV): sequencing the most valuable type-strain genomes for metagenomic binning, comparative biology and taxonomic classification.</title>
        <authorList>
            <person name="Goeker M."/>
        </authorList>
    </citation>
    <scope>NUCLEOTIDE SEQUENCE [LARGE SCALE GENOMIC DNA]</scope>
    <source>
        <strain evidence="2 3">DSM 19792</strain>
    </source>
</reference>
<name>A0A318J764_9BURK</name>
<protein>
    <submittedName>
        <fullName evidence="2">Putative membrane protein YqjE</fullName>
    </submittedName>
</protein>
<feature type="transmembrane region" description="Helical" evidence="1">
    <location>
        <begin position="72"/>
        <end position="92"/>
    </location>
</feature>
<dbReference type="InterPro" id="IPR009937">
    <property type="entry name" value="Phage_holin_3_6"/>
</dbReference>